<dbReference type="OrthoDB" id="1431586at2"/>
<evidence type="ECO:0000313" key="1">
    <source>
        <dbReference type="EMBL" id="PSG90519.1"/>
    </source>
</evidence>
<dbReference type="EMBL" id="PXOQ01000007">
    <property type="protein sequence ID" value="PSG90519.1"/>
    <property type="molecule type" value="Genomic_DNA"/>
</dbReference>
<proteinExistence type="predicted"/>
<accession>A0A2T1NDP2</accession>
<protein>
    <submittedName>
        <fullName evidence="1">Uncharacterized protein</fullName>
    </submittedName>
</protein>
<organism evidence="1 2">
    <name type="scientific">Aurantibacter aestuarii</name>
    <dbReference type="NCBI Taxonomy" id="1266046"/>
    <lineage>
        <taxon>Bacteria</taxon>
        <taxon>Pseudomonadati</taxon>
        <taxon>Bacteroidota</taxon>
        <taxon>Flavobacteriia</taxon>
        <taxon>Flavobacteriales</taxon>
        <taxon>Flavobacteriaceae</taxon>
        <taxon>Aurantibacter</taxon>
    </lineage>
</organism>
<keyword evidence="2" id="KW-1185">Reference proteome</keyword>
<reference evidence="1 2" key="1">
    <citation type="submission" date="2018-03" db="EMBL/GenBank/DDBJ databases">
        <title>Mesoflavibacter sp. HG37 and Mesoflavibacter sp. HG96 sp.nov., two marine bacteria isolated from seawater of Western Pacific Ocean.</title>
        <authorList>
            <person name="Cheng H."/>
            <person name="Wu Y.-H."/>
            <person name="Guo L.-L."/>
            <person name="Xu X.-W."/>
        </authorList>
    </citation>
    <scope>NUCLEOTIDE SEQUENCE [LARGE SCALE GENOMIC DNA]</scope>
    <source>
        <strain evidence="1 2">KCTC 32269</strain>
    </source>
</reference>
<dbReference type="RefSeq" id="WP_106462660.1">
    <property type="nucleotide sequence ID" value="NZ_PXOQ01000007.1"/>
</dbReference>
<evidence type="ECO:0000313" key="2">
    <source>
        <dbReference type="Proteomes" id="UP000238426"/>
    </source>
</evidence>
<dbReference type="SUPFAM" id="SSF49464">
    <property type="entry name" value="Carboxypeptidase regulatory domain-like"/>
    <property type="match status" value="1"/>
</dbReference>
<dbReference type="AlphaFoldDB" id="A0A2T1NDP2"/>
<sequence>MKFIPSFIFTVGFLLMLISCEDRVPLANSKRLLVKGTILNQNNESIPNAEIGVFSGRNNEFDTPGLGFNGSGGELLARTVSNPDGTFTLITLYPITDSFSVEVFGEEAFSRYSYKTDIANFEPTDLTINVGNVILSEKSEVTFNINRTNASSTELQYSISYRDTFCRDVFFEEALDEELSQCHEILQIVRTLDDNNPDDSIDFTSLVNSEITFTYSINGQPQQTEILTIDQADYEFNFNY</sequence>
<dbReference type="PROSITE" id="PS51257">
    <property type="entry name" value="PROKAR_LIPOPROTEIN"/>
    <property type="match status" value="1"/>
</dbReference>
<dbReference type="InterPro" id="IPR008969">
    <property type="entry name" value="CarboxyPept-like_regulatory"/>
</dbReference>
<gene>
    <name evidence="1" type="ORF">C7H52_04355</name>
</gene>
<dbReference type="Proteomes" id="UP000238426">
    <property type="component" value="Unassembled WGS sequence"/>
</dbReference>
<comment type="caution">
    <text evidence="1">The sequence shown here is derived from an EMBL/GenBank/DDBJ whole genome shotgun (WGS) entry which is preliminary data.</text>
</comment>
<name>A0A2T1NDP2_9FLAO</name>